<evidence type="ECO:0000313" key="2">
    <source>
        <dbReference type="Proteomes" id="UP001172778"/>
    </source>
</evidence>
<organism evidence="1 2">
    <name type="scientific">Parachitinimonas caeni</name>
    <dbReference type="NCBI Taxonomy" id="3031301"/>
    <lineage>
        <taxon>Bacteria</taxon>
        <taxon>Pseudomonadati</taxon>
        <taxon>Pseudomonadota</taxon>
        <taxon>Betaproteobacteria</taxon>
        <taxon>Neisseriales</taxon>
        <taxon>Chitinibacteraceae</taxon>
        <taxon>Parachitinimonas</taxon>
    </lineage>
</organism>
<evidence type="ECO:0008006" key="3">
    <source>
        <dbReference type="Google" id="ProtNLM"/>
    </source>
</evidence>
<sequence>MTTKAHFLLLGDSHAGPIGLAAQDEGVAFSGGPLGAGREFTAHFFEPGDGDMVLRKPDADQRYRQFLSELAITRLADLPVPLVSTFGLSLHFYATRDNWPAYRLPDQQFAPGFLQSRLFDTIIAQMARDALAFYRLARTMGLRVLAVLPPQRVPALSDAEVFMAAQHCLHSKLTALGVEIIDVRKRVCDSQGLQRPEYCEADDPIHGNLAFGRQILAELMRRGVAVM</sequence>
<evidence type="ECO:0000313" key="1">
    <source>
        <dbReference type="EMBL" id="MDK2126030.1"/>
    </source>
</evidence>
<dbReference type="RefSeq" id="WP_284102345.1">
    <property type="nucleotide sequence ID" value="NZ_JARRAF010000029.1"/>
</dbReference>
<comment type="caution">
    <text evidence="1">The sequence shown here is derived from an EMBL/GenBank/DDBJ whole genome shotgun (WGS) entry which is preliminary data.</text>
</comment>
<dbReference type="EMBL" id="JARRAF010000029">
    <property type="protein sequence ID" value="MDK2126030.1"/>
    <property type="molecule type" value="Genomic_DNA"/>
</dbReference>
<accession>A0ABT7E145</accession>
<gene>
    <name evidence="1" type="ORF">PZA18_18460</name>
</gene>
<name>A0ABT7E145_9NEIS</name>
<reference evidence="1" key="1">
    <citation type="submission" date="2023-03" db="EMBL/GenBank/DDBJ databases">
        <title>Chitinimonas shenzhenensis gen. nov., sp. nov., a novel member of family Burkholderiaceae isolated from activated sludge collected in Shen Zhen, China.</title>
        <authorList>
            <person name="Wang X."/>
        </authorList>
    </citation>
    <scope>NUCLEOTIDE SEQUENCE</scope>
    <source>
        <strain evidence="1">DQS-5</strain>
    </source>
</reference>
<protein>
    <recommendedName>
        <fullName evidence="3">SGNH/GDSL hydrolase family protein</fullName>
    </recommendedName>
</protein>
<dbReference type="Proteomes" id="UP001172778">
    <property type="component" value="Unassembled WGS sequence"/>
</dbReference>
<proteinExistence type="predicted"/>
<keyword evidence="2" id="KW-1185">Reference proteome</keyword>